<reference evidence="1" key="2">
    <citation type="submission" date="2020-11" db="EMBL/GenBank/DDBJ databases">
        <authorList>
            <person name="McCartney M.A."/>
            <person name="Auch B."/>
            <person name="Kono T."/>
            <person name="Mallez S."/>
            <person name="Becker A."/>
            <person name="Gohl D.M."/>
            <person name="Silverstein K.A.T."/>
            <person name="Koren S."/>
            <person name="Bechman K.B."/>
            <person name="Herman A."/>
            <person name="Abrahante J.E."/>
            <person name="Garbe J."/>
        </authorList>
    </citation>
    <scope>NUCLEOTIDE SEQUENCE</scope>
    <source>
        <strain evidence="1">Duluth1</strain>
        <tissue evidence="1">Whole animal</tissue>
    </source>
</reference>
<reference evidence="1" key="1">
    <citation type="journal article" date="2019" name="bioRxiv">
        <title>The Genome of the Zebra Mussel, Dreissena polymorpha: A Resource for Invasive Species Research.</title>
        <authorList>
            <person name="McCartney M.A."/>
            <person name="Auch B."/>
            <person name="Kono T."/>
            <person name="Mallez S."/>
            <person name="Zhang Y."/>
            <person name="Obille A."/>
            <person name="Becker A."/>
            <person name="Abrahante J.E."/>
            <person name="Garbe J."/>
            <person name="Badalamenti J.P."/>
            <person name="Herman A."/>
            <person name="Mangelson H."/>
            <person name="Liachko I."/>
            <person name="Sullivan S."/>
            <person name="Sone E.D."/>
            <person name="Koren S."/>
            <person name="Silverstein K.A.T."/>
            <person name="Beckman K.B."/>
            <person name="Gohl D.M."/>
        </authorList>
    </citation>
    <scope>NUCLEOTIDE SEQUENCE</scope>
    <source>
        <strain evidence="1">Duluth1</strain>
        <tissue evidence="1">Whole animal</tissue>
    </source>
</reference>
<dbReference type="EMBL" id="JAIWYP010000010">
    <property type="protein sequence ID" value="KAH3754099.1"/>
    <property type="molecule type" value="Genomic_DNA"/>
</dbReference>
<organism evidence="1 2">
    <name type="scientific">Dreissena polymorpha</name>
    <name type="common">Zebra mussel</name>
    <name type="synonym">Mytilus polymorpha</name>
    <dbReference type="NCBI Taxonomy" id="45954"/>
    <lineage>
        <taxon>Eukaryota</taxon>
        <taxon>Metazoa</taxon>
        <taxon>Spiralia</taxon>
        <taxon>Lophotrochozoa</taxon>
        <taxon>Mollusca</taxon>
        <taxon>Bivalvia</taxon>
        <taxon>Autobranchia</taxon>
        <taxon>Heteroconchia</taxon>
        <taxon>Euheterodonta</taxon>
        <taxon>Imparidentia</taxon>
        <taxon>Neoheterodontei</taxon>
        <taxon>Myida</taxon>
        <taxon>Dreissenoidea</taxon>
        <taxon>Dreissenidae</taxon>
        <taxon>Dreissena</taxon>
    </lineage>
</organism>
<dbReference type="Proteomes" id="UP000828390">
    <property type="component" value="Unassembled WGS sequence"/>
</dbReference>
<evidence type="ECO:0000313" key="1">
    <source>
        <dbReference type="EMBL" id="KAH3754099.1"/>
    </source>
</evidence>
<evidence type="ECO:0000313" key="2">
    <source>
        <dbReference type="Proteomes" id="UP000828390"/>
    </source>
</evidence>
<comment type="caution">
    <text evidence="1">The sequence shown here is derived from an EMBL/GenBank/DDBJ whole genome shotgun (WGS) entry which is preliminary data.</text>
</comment>
<name>A0A9D4DUC9_DREPO</name>
<protein>
    <submittedName>
        <fullName evidence="1">Uncharacterized protein</fullName>
    </submittedName>
</protein>
<sequence>MGSSSSKFRKHLQTGDEVAALKVYNDHSDLRKGLDPNSSYGDNHQHETPLHLAARHGMKSLLRYSSGLFSIFVKNRFWACGQLTETLSILS</sequence>
<gene>
    <name evidence="1" type="ORF">DPMN_188759</name>
</gene>
<accession>A0A9D4DUC9</accession>
<keyword evidence="2" id="KW-1185">Reference proteome</keyword>
<dbReference type="AlphaFoldDB" id="A0A9D4DUC9"/>
<proteinExistence type="predicted"/>